<dbReference type="STRING" id="29524.SAMN02745171_00248"/>
<evidence type="ECO:0000256" key="3">
    <source>
        <dbReference type="ARBA" id="ARBA00022982"/>
    </source>
</evidence>
<feature type="site" description="Contributes to redox potential value" evidence="8">
    <location>
        <position position="31"/>
    </location>
</feature>
<dbReference type="PIRSF" id="PIRSF000077">
    <property type="entry name" value="Thioredoxin"/>
    <property type="match status" value="1"/>
</dbReference>
<proteinExistence type="inferred from homology"/>
<comment type="similarity">
    <text evidence="1 7">Belongs to the thioredoxin family.</text>
</comment>
<evidence type="ECO:0000256" key="8">
    <source>
        <dbReference type="PIRSR" id="PIRSR000077-1"/>
    </source>
</evidence>
<dbReference type="PROSITE" id="PS51352">
    <property type="entry name" value="THIOREDOXIN_2"/>
    <property type="match status" value="1"/>
</dbReference>
<dbReference type="Gene3D" id="3.40.30.10">
    <property type="entry name" value="Glutaredoxin"/>
    <property type="match status" value="1"/>
</dbReference>
<evidence type="ECO:0000313" key="12">
    <source>
        <dbReference type="Proteomes" id="UP000190121"/>
    </source>
</evidence>
<evidence type="ECO:0000256" key="1">
    <source>
        <dbReference type="ARBA" id="ARBA00008987"/>
    </source>
</evidence>
<evidence type="ECO:0000256" key="6">
    <source>
        <dbReference type="NCBIfam" id="TIGR01068"/>
    </source>
</evidence>
<dbReference type="RefSeq" id="WP_078736214.1">
    <property type="nucleotide sequence ID" value="NZ_FUXE01000002.1"/>
</dbReference>
<feature type="disulfide bond" description="Redox-active" evidence="9">
    <location>
        <begin position="29"/>
        <end position="32"/>
    </location>
</feature>
<dbReference type="Proteomes" id="UP000190121">
    <property type="component" value="Unassembled WGS sequence"/>
</dbReference>
<keyword evidence="2" id="KW-0813">Transport</keyword>
<dbReference type="InterPro" id="IPR005746">
    <property type="entry name" value="Thioredoxin"/>
</dbReference>
<feature type="domain" description="Thioredoxin" evidence="10">
    <location>
        <begin position="1"/>
        <end position="105"/>
    </location>
</feature>
<evidence type="ECO:0000256" key="9">
    <source>
        <dbReference type="PIRSR" id="PIRSR000077-4"/>
    </source>
</evidence>
<feature type="site" description="Deprotonates C-terminal active site Cys" evidence="8">
    <location>
        <position position="23"/>
    </location>
</feature>
<dbReference type="FunFam" id="3.40.30.10:FF:000001">
    <property type="entry name" value="Thioredoxin"/>
    <property type="match status" value="1"/>
</dbReference>
<dbReference type="CDD" id="cd02947">
    <property type="entry name" value="TRX_family"/>
    <property type="match status" value="1"/>
</dbReference>
<feature type="active site" description="Nucleophile" evidence="8">
    <location>
        <position position="29"/>
    </location>
</feature>
<dbReference type="PROSITE" id="PS00194">
    <property type="entry name" value="THIOREDOXIN_1"/>
    <property type="match status" value="1"/>
</dbReference>
<keyword evidence="4 9" id="KW-1015">Disulfide bond</keyword>
<dbReference type="PANTHER" id="PTHR45663:SF11">
    <property type="entry name" value="GEO12009P1"/>
    <property type="match status" value="1"/>
</dbReference>
<reference evidence="12" key="1">
    <citation type="submission" date="2017-02" db="EMBL/GenBank/DDBJ databases">
        <authorList>
            <person name="Varghese N."/>
            <person name="Submissions S."/>
        </authorList>
    </citation>
    <scope>NUCLEOTIDE SEQUENCE [LARGE SCALE GENOMIC DNA]</scope>
    <source>
        <strain evidence="12">ATCC 51356</strain>
    </source>
</reference>
<evidence type="ECO:0000259" key="10">
    <source>
        <dbReference type="PROSITE" id="PS51352"/>
    </source>
</evidence>
<dbReference type="Pfam" id="PF00085">
    <property type="entry name" value="Thioredoxin"/>
    <property type="match status" value="1"/>
</dbReference>
<accession>A0A1T4L0C9</accession>
<dbReference type="EMBL" id="FUXE01000002">
    <property type="protein sequence ID" value="SJZ48146.1"/>
    <property type="molecule type" value="Genomic_DNA"/>
</dbReference>
<evidence type="ECO:0000313" key="11">
    <source>
        <dbReference type="EMBL" id="SJZ48146.1"/>
    </source>
</evidence>
<evidence type="ECO:0000256" key="2">
    <source>
        <dbReference type="ARBA" id="ARBA00022448"/>
    </source>
</evidence>
<evidence type="ECO:0000256" key="5">
    <source>
        <dbReference type="ARBA" id="ARBA00023284"/>
    </source>
</evidence>
<sequence length="105" mass="11538">MAMEITDSNYAALLAEGKPMILDFWATWCGPCQLIGPMIEEMAEEFNGQIIIGKVDVDSNSELPGQFGIRNIPTLIFIKNGEVQKKLVGAQQKSVLVEEAKKLLA</sequence>
<protein>
    <recommendedName>
        <fullName evidence="6 7">Thioredoxin</fullName>
    </recommendedName>
</protein>
<keyword evidence="12" id="KW-1185">Reference proteome</keyword>
<dbReference type="NCBIfam" id="TIGR01068">
    <property type="entry name" value="thioredoxin"/>
    <property type="match status" value="1"/>
</dbReference>
<dbReference type="GO" id="GO:0015035">
    <property type="term" value="F:protein-disulfide reductase activity"/>
    <property type="evidence" value="ECO:0007669"/>
    <property type="project" value="UniProtKB-UniRule"/>
</dbReference>
<dbReference type="GO" id="GO:0005829">
    <property type="term" value="C:cytosol"/>
    <property type="evidence" value="ECO:0007669"/>
    <property type="project" value="TreeGrafter"/>
</dbReference>
<dbReference type="PANTHER" id="PTHR45663">
    <property type="entry name" value="GEO12009P1"/>
    <property type="match status" value="1"/>
</dbReference>
<keyword evidence="3" id="KW-0249">Electron transport</keyword>
<dbReference type="InterPro" id="IPR017937">
    <property type="entry name" value="Thioredoxin_CS"/>
</dbReference>
<dbReference type="GO" id="GO:0045454">
    <property type="term" value="P:cell redox homeostasis"/>
    <property type="evidence" value="ECO:0007669"/>
    <property type="project" value="TreeGrafter"/>
</dbReference>
<dbReference type="OrthoDB" id="9790390at2"/>
<dbReference type="PRINTS" id="PR00421">
    <property type="entry name" value="THIOREDOXIN"/>
</dbReference>
<keyword evidence="5 9" id="KW-0676">Redox-active center</keyword>
<dbReference type="AlphaFoldDB" id="A0A1T4L0C9"/>
<dbReference type="InterPro" id="IPR036249">
    <property type="entry name" value="Thioredoxin-like_sf"/>
</dbReference>
<dbReference type="InterPro" id="IPR013766">
    <property type="entry name" value="Thioredoxin_domain"/>
</dbReference>
<gene>
    <name evidence="11" type="ORF">SAMN02745171_00248</name>
</gene>
<evidence type="ECO:0000256" key="4">
    <source>
        <dbReference type="ARBA" id="ARBA00023157"/>
    </source>
</evidence>
<feature type="active site" description="Nucleophile" evidence="8">
    <location>
        <position position="32"/>
    </location>
</feature>
<organism evidence="11 12">
    <name type="scientific">Porphyromonas circumdentaria</name>
    <dbReference type="NCBI Taxonomy" id="29524"/>
    <lineage>
        <taxon>Bacteria</taxon>
        <taxon>Pseudomonadati</taxon>
        <taxon>Bacteroidota</taxon>
        <taxon>Bacteroidia</taxon>
        <taxon>Bacteroidales</taxon>
        <taxon>Porphyromonadaceae</taxon>
        <taxon>Porphyromonas</taxon>
    </lineage>
</organism>
<evidence type="ECO:0000256" key="7">
    <source>
        <dbReference type="PIRNR" id="PIRNR000077"/>
    </source>
</evidence>
<dbReference type="SUPFAM" id="SSF52833">
    <property type="entry name" value="Thioredoxin-like"/>
    <property type="match status" value="1"/>
</dbReference>
<name>A0A1T4L0C9_9PORP</name>
<feature type="site" description="Contributes to redox potential value" evidence="8">
    <location>
        <position position="30"/>
    </location>
</feature>